<dbReference type="EMBL" id="JAKLWS010000019">
    <property type="protein sequence ID" value="MCG2589684.1"/>
    <property type="molecule type" value="Genomic_DNA"/>
</dbReference>
<comment type="caution">
    <text evidence="1">The sequence shown here is derived from an EMBL/GenBank/DDBJ whole genome shotgun (WGS) entry which is preliminary data.</text>
</comment>
<evidence type="ECO:0000313" key="2">
    <source>
        <dbReference type="Proteomes" id="UP001165366"/>
    </source>
</evidence>
<dbReference type="Proteomes" id="UP001165366">
    <property type="component" value="Unassembled WGS sequence"/>
</dbReference>
<dbReference type="RefSeq" id="WP_237855044.1">
    <property type="nucleotide sequence ID" value="NZ_JAKLWS010000019.1"/>
</dbReference>
<reference evidence="1" key="1">
    <citation type="submission" date="2022-01" db="EMBL/GenBank/DDBJ databases">
        <authorList>
            <person name="Wang Y."/>
        </authorList>
    </citation>
    <scope>NUCLEOTIDE SEQUENCE</scope>
    <source>
        <strain evidence="1">WB101</strain>
    </source>
</reference>
<protein>
    <submittedName>
        <fullName evidence="1">Uncharacterized protein</fullName>
    </submittedName>
</protein>
<reference evidence="1" key="2">
    <citation type="submission" date="2024-05" db="EMBL/GenBank/DDBJ databases">
        <title>Rhodohalobacter halophilus gen. nov., sp. nov., a moderately halophilic member of the family Balneolaceae.</title>
        <authorList>
            <person name="Xia J."/>
        </authorList>
    </citation>
    <scope>NUCLEOTIDE SEQUENCE</scope>
    <source>
        <strain evidence="1">WB101</strain>
    </source>
</reference>
<sequence>MSDGVLFFESPGGFREWLSEYHDQKVNFSNSFAEKMTGVPETVEIGERK</sequence>
<organism evidence="1 2">
    <name type="scientific">Rhodohalobacter sulfatireducens</name>
    <dbReference type="NCBI Taxonomy" id="2911366"/>
    <lineage>
        <taxon>Bacteria</taxon>
        <taxon>Pseudomonadati</taxon>
        <taxon>Balneolota</taxon>
        <taxon>Balneolia</taxon>
        <taxon>Balneolales</taxon>
        <taxon>Balneolaceae</taxon>
        <taxon>Rhodohalobacter</taxon>
    </lineage>
</organism>
<name>A0ABS9KFQ2_9BACT</name>
<proteinExistence type="predicted"/>
<accession>A0ABS9KFQ2</accession>
<keyword evidence="2" id="KW-1185">Reference proteome</keyword>
<gene>
    <name evidence="1" type="ORF">L6773_13980</name>
</gene>
<evidence type="ECO:0000313" key="1">
    <source>
        <dbReference type="EMBL" id="MCG2589684.1"/>
    </source>
</evidence>